<protein>
    <recommendedName>
        <fullName evidence="2">Endonuclease NucS C-terminal domain-containing protein</fullName>
    </recommendedName>
</protein>
<dbReference type="GO" id="GO:0004519">
    <property type="term" value="F:endonuclease activity"/>
    <property type="evidence" value="ECO:0007669"/>
    <property type="project" value="InterPro"/>
</dbReference>
<dbReference type="CDD" id="cd22341">
    <property type="entry name" value="NucS-like"/>
    <property type="match status" value="1"/>
</dbReference>
<dbReference type="InterPro" id="IPR002793">
    <property type="entry name" value="Endonuclease_NucS"/>
</dbReference>
<accession>A0A382QIJ5</accession>
<dbReference type="GO" id="GO:0003677">
    <property type="term" value="F:DNA binding"/>
    <property type="evidence" value="ECO:0007669"/>
    <property type="project" value="UniProtKB-KW"/>
</dbReference>
<evidence type="ECO:0000259" key="2">
    <source>
        <dbReference type="Pfam" id="PF01939"/>
    </source>
</evidence>
<evidence type="ECO:0000256" key="1">
    <source>
        <dbReference type="ARBA" id="ARBA00023125"/>
    </source>
</evidence>
<evidence type="ECO:0000313" key="3">
    <source>
        <dbReference type="EMBL" id="SVC85353.1"/>
    </source>
</evidence>
<reference evidence="3" key="1">
    <citation type="submission" date="2018-05" db="EMBL/GenBank/DDBJ databases">
        <authorList>
            <person name="Lanie J.A."/>
            <person name="Ng W.-L."/>
            <person name="Kazmierczak K.M."/>
            <person name="Andrzejewski T.M."/>
            <person name="Davidsen T.M."/>
            <person name="Wayne K.J."/>
            <person name="Tettelin H."/>
            <person name="Glass J.I."/>
            <person name="Rusch D."/>
            <person name="Podicherti R."/>
            <person name="Tsui H.-C.T."/>
            <person name="Winkler M.E."/>
        </authorList>
    </citation>
    <scope>NUCLEOTIDE SEQUENCE</scope>
</reference>
<dbReference type="InterPro" id="IPR011856">
    <property type="entry name" value="tRNA_endonuc-like_dom_sf"/>
</dbReference>
<proteinExistence type="predicted"/>
<sequence>SWKEFNARFIPVWLQRNPGKGKGVAGLSCGSLWTFCHEMAIGDYVLSPNSDMNFHIGQVTGNYFYEPQGPLPHRRPVEWISRVFTRDSFSEDFQRSVRGPLSNVDVAKYATEIEQVLGGAQPSALTATNPDVEDPIVFALERHLEDFLVANWDTTELGLTHELWRLDGEIIGQQYPTDTGPIDLFAVSKDGNELLVIELKKGRVSDVVVGQIQRYMGFVTSEIAEDHQTVRGVIIGLEDDLRLQRALSVTNNIDFYRYKVDFELEKA</sequence>
<name>A0A382QIJ5_9ZZZZ</name>
<dbReference type="EMBL" id="UINC01114791">
    <property type="protein sequence ID" value="SVC85353.1"/>
    <property type="molecule type" value="Genomic_DNA"/>
</dbReference>
<dbReference type="InterPro" id="IPR048301">
    <property type="entry name" value="NucS_C"/>
</dbReference>
<dbReference type="Pfam" id="PF01939">
    <property type="entry name" value="NucS_C"/>
    <property type="match status" value="1"/>
</dbReference>
<gene>
    <name evidence="3" type="ORF">METZ01_LOCUS338207</name>
</gene>
<feature type="domain" description="Endonuclease NucS C-terminal" evidence="2">
    <location>
        <begin position="170"/>
        <end position="236"/>
    </location>
</feature>
<feature type="non-terminal residue" evidence="3">
    <location>
        <position position="1"/>
    </location>
</feature>
<dbReference type="Gene3D" id="3.40.1350.10">
    <property type="match status" value="1"/>
</dbReference>
<keyword evidence="1" id="KW-0238">DNA-binding</keyword>
<dbReference type="AlphaFoldDB" id="A0A382QIJ5"/>
<organism evidence="3">
    <name type="scientific">marine metagenome</name>
    <dbReference type="NCBI Taxonomy" id="408172"/>
    <lineage>
        <taxon>unclassified sequences</taxon>
        <taxon>metagenomes</taxon>
        <taxon>ecological metagenomes</taxon>
    </lineage>
</organism>